<protein>
    <submittedName>
        <fullName evidence="2">Uncharacterized protein</fullName>
    </submittedName>
</protein>
<dbReference type="AlphaFoldDB" id="A0A162NX89"/>
<feature type="region of interest" description="Disordered" evidence="1">
    <location>
        <begin position="93"/>
        <end position="122"/>
    </location>
</feature>
<organism evidence="2 3">
    <name type="scientific">Colletotrichum incanum</name>
    <name type="common">Soybean anthracnose fungus</name>
    <dbReference type="NCBI Taxonomy" id="1573173"/>
    <lineage>
        <taxon>Eukaryota</taxon>
        <taxon>Fungi</taxon>
        <taxon>Dikarya</taxon>
        <taxon>Ascomycota</taxon>
        <taxon>Pezizomycotina</taxon>
        <taxon>Sordariomycetes</taxon>
        <taxon>Hypocreomycetidae</taxon>
        <taxon>Glomerellales</taxon>
        <taxon>Glomerellaceae</taxon>
        <taxon>Colletotrichum</taxon>
        <taxon>Colletotrichum spaethianum species complex</taxon>
    </lineage>
</organism>
<evidence type="ECO:0000313" key="2">
    <source>
        <dbReference type="EMBL" id="KZL86407.1"/>
    </source>
</evidence>
<keyword evidence="3" id="KW-1185">Reference proteome</keyword>
<accession>A0A162NX89</accession>
<gene>
    <name evidence="2" type="ORF">CI238_09686</name>
</gene>
<dbReference type="EMBL" id="LFIW01000428">
    <property type="protein sequence ID" value="KZL86407.1"/>
    <property type="molecule type" value="Genomic_DNA"/>
</dbReference>
<name>A0A162NX89_COLIC</name>
<reference evidence="2 3" key="1">
    <citation type="submission" date="2015-06" db="EMBL/GenBank/DDBJ databases">
        <title>Survival trade-offs in plant roots during colonization by closely related pathogenic and mutualistic fungi.</title>
        <authorList>
            <person name="Hacquard S."/>
            <person name="Kracher B."/>
            <person name="Hiruma K."/>
            <person name="Weinman A."/>
            <person name="Muench P."/>
            <person name="Garrido Oter R."/>
            <person name="Ver Loren van Themaat E."/>
            <person name="Dallerey J.-F."/>
            <person name="Damm U."/>
            <person name="Henrissat B."/>
            <person name="Lespinet O."/>
            <person name="Thon M."/>
            <person name="Kemen E."/>
            <person name="McHardy A.C."/>
            <person name="Schulze-Lefert P."/>
            <person name="O'Connell R.J."/>
        </authorList>
    </citation>
    <scope>NUCLEOTIDE SEQUENCE [LARGE SCALE GENOMIC DNA]</scope>
    <source>
        <strain evidence="2 3">MAFF 238704</strain>
    </source>
</reference>
<comment type="caution">
    <text evidence="2">The sequence shown here is derived from an EMBL/GenBank/DDBJ whole genome shotgun (WGS) entry which is preliminary data.</text>
</comment>
<proteinExistence type="predicted"/>
<sequence length="261" mass="29524">MASNDMFPFASPNYCNPSSPIPLSHRPALPHLPPNCGHHLCRKGKASPPKDIRLPRLGELNRPLGSAVAISAFQSQRLRWQVSSVDGSLIGLLNHRSTPQGPKPNGPSRARTPRKSPTGTRCNVKYTNEQIDFINYYRVDHKLSWKDVEVKYAAVFPEDAAHGHKRGPQGLQGVYYRKNKQIPATDENNHLVFNDDNNLKTMESVVREQNKTQNLIGLLQMHPERAIKYSWVTEEHKRQCEEIGRARQAQLDAAAERKRTT</sequence>
<evidence type="ECO:0000313" key="3">
    <source>
        <dbReference type="Proteomes" id="UP000076584"/>
    </source>
</evidence>
<evidence type="ECO:0000256" key="1">
    <source>
        <dbReference type="SAM" id="MobiDB-lite"/>
    </source>
</evidence>
<dbReference type="Proteomes" id="UP000076584">
    <property type="component" value="Unassembled WGS sequence"/>
</dbReference>